<feature type="compositionally biased region" description="Low complexity" evidence="1">
    <location>
        <begin position="145"/>
        <end position="155"/>
    </location>
</feature>
<accession>A0A0M9G0I8</accession>
<evidence type="ECO:0000313" key="3">
    <source>
        <dbReference type="Proteomes" id="UP000037923"/>
    </source>
</evidence>
<evidence type="ECO:0000256" key="1">
    <source>
        <dbReference type="SAM" id="MobiDB-lite"/>
    </source>
</evidence>
<evidence type="ECO:0000313" key="2">
    <source>
        <dbReference type="EMBL" id="KPA79697.1"/>
    </source>
</evidence>
<reference evidence="2 3" key="1">
    <citation type="submission" date="2015-07" db="EMBL/GenBank/DDBJ databases">
        <title>High-quality genome of monoxenous trypanosomatid Leptomonas pyrrhocoris.</title>
        <authorList>
            <person name="Flegontov P."/>
            <person name="Butenko A."/>
            <person name="Firsov S."/>
            <person name="Vlcek C."/>
            <person name="Logacheva M.D."/>
            <person name="Field M."/>
            <person name="Filatov D."/>
            <person name="Flegontova O."/>
            <person name="Gerasimov E."/>
            <person name="Jackson A.P."/>
            <person name="Kelly S."/>
            <person name="Opperdoes F."/>
            <person name="O'Reilly A."/>
            <person name="Votypka J."/>
            <person name="Yurchenko V."/>
            <person name="Lukes J."/>
        </authorList>
    </citation>
    <scope>NUCLEOTIDE SEQUENCE [LARGE SCALE GENOMIC DNA]</scope>
    <source>
        <strain evidence="2">H10</strain>
    </source>
</reference>
<dbReference type="OMA" id="YQPSHTV"/>
<name>A0A0M9G0I8_LEPPY</name>
<keyword evidence="3" id="KW-1185">Reference proteome</keyword>
<dbReference type="Proteomes" id="UP000037923">
    <property type="component" value="Unassembled WGS sequence"/>
</dbReference>
<comment type="caution">
    <text evidence="2">The sequence shown here is derived from an EMBL/GenBank/DDBJ whole genome shotgun (WGS) entry which is preliminary data.</text>
</comment>
<sequence length="348" mass="38280">MAASDNAAASDLVMVDTGAPLQECLRRLQGQLARVELLAAQEASGCPVASPAAFFESLLQSYEGTSTTASHEAGKEPAEVEERVTALCRRVARKLRRLSEEQHMNLCLARSSLDDDDMDAVVSSLDGTATASQADVTAHKHHRAAQQQQPGLQQAESEQDDIFGWVTEPAAAVPVSTPSLAPVTHTATRSAASADVDAVLMRMAQELADVVEARYRHADHLDDVHQQLLQLRHDTDTLFSGEEDNERLRALLAYRPAHTIASEKERDVWQRAWQAVLPATSADPPTLKVGDAVEWIDMAVLAHVNAQRYAALQRRWDTVQKAYEGHVELLNRRLAQAALQFEEMERRA</sequence>
<protein>
    <submittedName>
        <fullName evidence="2">Uncharacterized protein</fullName>
    </submittedName>
</protein>
<proteinExistence type="predicted"/>
<feature type="region of interest" description="Disordered" evidence="1">
    <location>
        <begin position="132"/>
        <end position="158"/>
    </location>
</feature>
<dbReference type="AlphaFoldDB" id="A0A0M9G0I8"/>
<dbReference type="OrthoDB" id="262775at2759"/>
<gene>
    <name evidence="2" type="ORF">ABB37_05468</name>
</gene>
<dbReference type="GeneID" id="26905758"/>
<dbReference type="VEuPathDB" id="TriTrypDB:LpyrH10_10_2370"/>
<organism evidence="2 3">
    <name type="scientific">Leptomonas pyrrhocoris</name>
    <name type="common">Firebug parasite</name>
    <dbReference type="NCBI Taxonomy" id="157538"/>
    <lineage>
        <taxon>Eukaryota</taxon>
        <taxon>Discoba</taxon>
        <taxon>Euglenozoa</taxon>
        <taxon>Kinetoplastea</taxon>
        <taxon>Metakinetoplastina</taxon>
        <taxon>Trypanosomatida</taxon>
        <taxon>Trypanosomatidae</taxon>
        <taxon>Leishmaniinae</taxon>
        <taxon>Leptomonas</taxon>
    </lineage>
</organism>
<dbReference type="RefSeq" id="XP_015658136.1">
    <property type="nucleotide sequence ID" value="XM_015803494.1"/>
</dbReference>
<dbReference type="EMBL" id="LGTL01000010">
    <property type="protein sequence ID" value="KPA79697.1"/>
    <property type="molecule type" value="Genomic_DNA"/>
</dbReference>